<reference evidence="3 4" key="1">
    <citation type="submission" date="2016-10" db="EMBL/GenBank/DDBJ databases">
        <authorList>
            <person name="de Groot N.N."/>
        </authorList>
    </citation>
    <scope>NUCLEOTIDE SEQUENCE [LARGE SCALE GENOMIC DNA]</scope>
    <source>
        <strain evidence="3 4">CGMCC 1.7031</strain>
    </source>
</reference>
<name>A0A1G5J1N0_9FLAO</name>
<feature type="chain" id="PRO_5011694836" evidence="2">
    <location>
        <begin position="21"/>
        <end position="232"/>
    </location>
</feature>
<keyword evidence="4" id="KW-1185">Reference proteome</keyword>
<protein>
    <submittedName>
        <fullName evidence="3">Por secretion system C-terminal sorting domain-containing protein</fullName>
    </submittedName>
</protein>
<gene>
    <name evidence="3" type="ORF">SAMN02927903_02478</name>
</gene>
<feature type="signal peptide" evidence="2">
    <location>
        <begin position="1"/>
        <end position="20"/>
    </location>
</feature>
<evidence type="ECO:0000256" key="1">
    <source>
        <dbReference type="ARBA" id="ARBA00022729"/>
    </source>
</evidence>
<organism evidence="3 4">
    <name type="scientific">Flavobacterium caeni</name>
    <dbReference type="NCBI Taxonomy" id="490189"/>
    <lineage>
        <taxon>Bacteria</taxon>
        <taxon>Pseudomonadati</taxon>
        <taxon>Bacteroidota</taxon>
        <taxon>Flavobacteriia</taxon>
        <taxon>Flavobacteriales</taxon>
        <taxon>Flavobacteriaceae</taxon>
        <taxon>Flavobacterium</taxon>
    </lineage>
</organism>
<evidence type="ECO:0000313" key="4">
    <source>
        <dbReference type="Proteomes" id="UP000199354"/>
    </source>
</evidence>
<accession>A0A1G5J1N0</accession>
<proteinExistence type="predicted"/>
<dbReference type="RefSeq" id="WP_091144391.1">
    <property type="nucleotide sequence ID" value="NZ_FMVF01000012.1"/>
</dbReference>
<keyword evidence="1 2" id="KW-0732">Signal</keyword>
<dbReference type="NCBIfam" id="TIGR04183">
    <property type="entry name" value="Por_Secre_tail"/>
    <property type="match status" value="1"/>
</dbReference>
<dbReference type="EMBL" id="FMVF01000012">
    <property type="protein sequence ID" value="SCY82177.1"/>
    <property type="molecule type" value="Genomic_DNA"/>
</dbReference>
<evidence type="ECO:0000256" key="2">
    <source>
        <dbReference type="SAM" id="SignalP"/>
    </source>
</evidence>
<dbReference type="AlphaFoldDB" id="A0A1G5J1N0"/>
<sequence>MRIQLLFLCLAMGASSVVRSQIIFSPDPFGMNDAIVVTYGSAGDFSLFDPMGAQTLYLYTGLETDGTADTWDYHDKWSDLDTLIPLNYNVSTNSYEGAFSIGPRSYVNSVTQETVMLPDGICANQWYFIIRNAAGNQTTNLIGSDYGFDTNSCYLTTRRVAFDHDGLRFIDGSIVNPTGESFQATLYNVWGQKMDTFYIGQNTSQPVNLPQKGVYIAVLINETRKVSLKFLF</sequence>
<dbReference type="OrthoDB" id="1239229at2"/>
<evidence type="ECO:0000313" key="3">
    <source>
        <dbReference type="EMBL" id="SCY82177.1"/>
    </source>
</evidence>
<dbReference type="Proteomes" id="UP000199354">
    <property type="component" value="Unassembled WGS sequence"/>
</dbReference>
<dbReference type="InterPro" id="IPR026444">
    <property type="entry name" value="Secre_tail"/>
</dbReference>